<accession>A0A0M9ENY8</accession>
<dbReference type="EMBL" id="JXCE01000517">
    <property type="protein sequence ID" value="KPA36909.1"/>
    <property type="molecule type" value="Genomic_DNA"/>
</dbReference>
<reference evidence="1 2" key="1">
    <citation type="submission" date="2015-04" db="EMBL/GenBank/DDBJ databases">
        <title>The draft genome sequence of Fusarium langsethiae, a T-2/HT-2 mycotoxin producer.</title>
        <authorList>
            <person name="Lysoe E."/>
            <person name="Divon H.H."/>
            <person name="Terzi V."/>
            <person name="Orru L."/>
            <person name="Lamontanara A."/>
            <person name="Kolseth A.-K."/>
            <person name="Frandsen R.J."/>
            <person name="Nielsen K."/>
            <person name="Thrane U."/>
        </authorList>
    </citation>
    <scope>NUCLEOTIDE SEQUENCE [LARGE SCALE GENOMIC DNA]</scope>
    <source>
        <strain evidence="1 2">Fl201059</strain>
    </source>
</reference>
<dbReference type="OrthoDB" id="5076847at2759"/>
<proteinExistence type="predicted"/>
<name>A0A0M9ENY8_FUSLA</name>
<comment type="caution">
    <text evidence="1">The sequence shown here is derived from an EMBL/GenBank/DDBJ whole genome shotgun (WGS) entry which is preliminary data.</text>
</comment>
<sequence>MVMDKMKGKVEEEEAKKLAAKLVAQSNSSSSMKPLPPAPPANLFSFIEDLRGSQSHPMRRAASFSFAEHPPTWGQPYPGSSAHLRYHEQPEYSYTPNTWSPHSRYYTSAKHVPPPPYGHSPAMSSFPYEPRPSSFIPYQPFEDRQPSPYDSYYATDSRHQVPSGISSYSKRHGATAPQIVISSKPFLHSRYPSGHEYLRTSIGFYPYNPDPNINGLAWLAKKGFETQGDIVVNFDDYDGFIRTQCPDARLLVPYQDIP</sequence>
<protein>
    <submittedName>
        <fullName evidence="1">Uncharacterized protein</fullName>
    </submittedName>
</protein>
<evidence type="ECO:0000313" key="1">
    <source>
        <dbReference type="EMBL" id="KPA36909.1"/>
    </source>
</evidence>
<dbReference type="Proteomes" id="UP000037904">
    <property type="component" value="Unassembled WGS sequence"/>
</dbReference>
<gene>
    <name evidence="1" type="ORF">FLAG1_10290</name>
</gene>
<organism evidence="1 2">
    <name type="scientific">Fusarium langsethiae</name>
    <dbReference type="NCBI Taxonomy" id="179993"/>
    <lineage>
        <taxon>Eukaryota</taxon>
        <taxon>Fungi</taxon>
        <taxon>Dikarya</taxon>
        <taxon>Ascomycota</taxon>
        <taxon>Pezizomycotina</taxon>
        <taxon>Sordariomycetes</taxon>
        <taxon>Hypocreomycetidae</taxon>
        <taxon>Hypocreales</taxon>
        <taxon>Nectriaceae</taxon>
        <taxon>Fusarium</taxon>
    </lineage>
</organism>
<keyword evidence="2" id="KW-1185">Reference proteome</keyword>
<evidence type="ECO:0000313" key="2">
    <source>
        <dbReference type="Proteomes" id="UP000037904"/>
    </source>
</evidence>
<dbReference type="AlphaFoldDB" id="A0A0M9ENY8"/>